<accession>A0ABV5W427</accession>
<comment type="caution">
    <text evidence="2">The sequence shown here is derived from an EMBL/GenBank/DDBJ whole genome shotgun (WGS) entry which is preliminary data.</text>
</comment>
<reference evidence="2 3" key="1">
    <citation type="submission" date="2024-09" db="EMBL/GenBank/DDBJ databases">
        <authorList>
            <person name="Sun Q."/>
            <person name="Mori K."/>
        </authorList>
    </citation>
    <scope>NUCLEOTIDE SEQUENCE [LARGE SCALE GENOMIC DNA]</scope>
    <source>
        <strain evidence="2 3">JCM 12520</strain>
    </source>
</reference>
<evidence type="ECO:0000313" key="3">
    <source>
        <dbReference type="Proteomes" id="UP001589619"/>
    </source>
</evidence>
<name>A0ABV5W427_9BACL</name>
<dbReference type="InterPro" id="IPR024442">
    <property type="entry name" value="Transposase_Zn_ribbon"/>
</dbReference>
<dbReference type="RefSeq" id="WP_344907607.1">
    <property type="nucleotide sequence ID" value="NZ_BAAAYO010000006.1"/>
</dbReference>
<keyword evidence="3" id="KW-1185">Reference proteome</keyword>
<protein>
    <submittedName>
        <fullName evidence="2">Transposase</fullName>
    </submittedName>
</protein>
<proteinExistence type="predicted"/>
<dbReference type="Proteomes" id="UP001589619">
    <property type="component" value="Unassembled WGS sequence"/>
</dbReference>
<sequence>MNYGVVHYENENTVTVKVTRFLDDTGGKNRDFSRGVITLDNKPVITFSQYQKHFLTEKSCLEYLYNMKWPEGFQCSKCRHTAYYVIVTRNSPLYECRRCGNQTTLTVGTILEKTHTDITTWFAAIFLVVQDKQVSTAQIAKQLEISYQTGWSMVSKIRMALANPRCIASAPKFSDD</sequence>
<gene>
    <name evidence="2" type="ORF">ACFFNY_26470</name>
</gene>
<dbReference type="EMBL" id="JBHMAG010000018">
    <property type="protein sequence ID" value="MFB9755135.1"/>
    <property type="molecule type" value="Genomic_DNA"/>
</dbReference>
<evidence type="ECO:0000313" key="2">
    <source>
        <dbReference type="EMBL" id="MFB9755135.1"/>
    </source>
</evidence>
<feature type="domain" description="Transposase zinc-ribbon" evidence="1">
    <location>
        <begin position="56"/>
        <end position="102"/>
    </location>
</feature>
<dbReference type="Pfam" id="PF12760">
    <property type="entry name" value="Zn_ribbon_IS1595"/>
    <property type="match status" value="1"/>
</dbReference>
<organism evidence="2 3">
    <name type="scientific">Paenibacillus hodogayensis</name>
    <dbReference type="NCBI Taxonomy" id="279208"/>
    <lineage>
        <taxon>Bacteria</taxon>
        <taxon>Bacillati</taxon>
        <taxon>Bacillota</taxon>
        <taxon>Bacilli</taxon>
        <taxon>Bacillales</taxon>
        <taxon>Paenibacillaceae</taxon>
        <taxon>Paenibacillus</taxon>
    </lineage>
</organism>
<evidence type="ECO:0000259" key="1">
    <source>
        <dbReference type="Pfam" id="PF12760"/>
    </source>
</evidence>